<feature type="region of interest" description="Disordered" evidence="1">
    <location>
        <begin position="20"/>
        <end position="49"/>
    </location>
</feature>
<feature type="non-terminal residue" evidence="2">
    <location>
        <position position="62"/>
    </location>
</feature>
<dbReference type="AlphaFoldDB" id="A0A392REW4"/>
<dbReference type="Proteomes" id="UP000265520">
    <property type="component" value="Unassembled WGS sequence"/>
</dbReference>
<proteinExistence type="predicted"/>
<keyword evidence="3" id="KW-1185">Reference proteome</keyword>
<protein>
    <submittedName>
        <fullName evidence="2">Uncharacterized protein</fullName>
    </submittedName>
</protein>
<accession>A0A392REW4</accession>
<dbReference type="EMBL" id="LXQA010212754">
    <property type="protein sequence ID" value="MCI34320.1"/>
    <property type="molecule type" value="Genomic_DNA"/>
</dbReference>
<comment type="caution">
    <text evidence="2">The sequence shown here is derived from an EMBL/GenBank/DDBJ whole genome shotgun (WGS) entry which is preliminary data.</text>
</comment>
<evidence type="ECO:0000313" key="3">
    <source>
        <dbReference type="Proteomes" id="UP000265520"/>
    </source>
</evidence>
<evidence type="ECO:0000256" key="1">
    <source>
        <dbReference type="SAM" id="MobiDB-lite"/>
    </source>
</evidence>
<evidence type="ECO:0000313" key="2">
    <source>
        <dbReference type="EMBL" id="MCI34320.1"/>
    </source>
</evidence>
<name>A0A392REW4_9FABA</name>
<organism evidence="2 3">
    <name type="scientific">Trifolium medium</name>
    <dbReference type="NCBI Taxonomy" id="97028"/>
    <lineage>
        <taxon>Eukaryota</taxon>
        <taxon>Viridiplantae</taxon>
        <taxon>Streptophyta</taxon>
        <taxon>Embryophyta</taxon>
        <taxon>Tracheophyta</taxon>
        <taxon>Spermatophyta</taxon>
        <taxon>Magnoliopsida</taxon>
        <taxon>eudicotyledons</taxon>
        <taxon>Gunneridae</taxon>
        <taxon>Pentapetalae</taxon>
        <taxon>rosids</taxon>
        <taxon>fabids</taxon>
        <taxon>Fabales</taxon>
        <taxon>Fabaceae</taxon>
        <taxon>Papilionoideae</taxon>
        <taxon>50 kb inversion clade</taxon>
        <taxon>NPAAA clade</taxon>
        <taxon>Hologalegina</taxon>
        <taxon>IRL clade</taxon>
        <taxon>Trifolieae</taxon>
        <taxon>Trifolium</taxon>
    </lineage>
</organism>
<reference evidence="2 3" key="1">
    <citation type="journal article" date="2018" name="Front. Plant Sci.">
        <title>Red Clover (Trifolium pratense) and Zigzag Clover (T. medium) - A Picture of Genomic Similarities and Differences.</title>
        <authorList>
            <person name="Dluhosova J."/>
            <person name="Istvanek J."/>
            <person name="Nedelnik J."/>
            <person name="Repkova J."/>
        </authorList>
    </citation>
    <scope>NUCLEOTIDE SEQUENCE [LARGE SCALE GENOMIC DNA]</scope>
    <source>
        <strain evidence="3">cv. 10/8</strain>
        <tissue evidence="2">Leaf</tissue>
    </source>
</reference>
<sequence length="62" mass="6919">MAKKVWPGLMNTCLSRARRNVSMQSMPTKPPDQNHRTVTSPLPPPEPPDMSYDIVVVMLSIA</sequence>